<evidence type="ECO:0008006" key="5">
    <source>
        <dbReference type="Google" id="ProtNLM"/>
    </source>
</evidence>
<gene>
    <name evidence="3" type="ORF">BO222_01635</name>
</gene>
<dbReference type="EMBL" id="MPJW01000059">
    <property type="protein sequence ID" value="OLU42414.1"/>
    <property type="molecule type" value="Genomic_DNA"/>
</dbReference>
<dbReference type="PANTHER" id="PTHR33295">
    <property type="entry name" value="ATPASE"/>
    <property type="match status" value="1"/>
</dbReference>
<proteinExistence type="predicted"/>
<keyword evidence="4" id="KW-1185">Reference proteome</keyword>
<feature type="domain" description="AAA" evidence="1">
    <location>
        <begin position="20"/>
        <end position="149"/>
    </location>
</feature>
<dbReference type="Gene3D" id="3.40.50.300">
    <property type="entry name" value="P-loop containing nucleotide triphosphate hydrolases"/>
    <property type="match status" value="1"/>
</dbReference>
<dbReference type="Pfam" id="PF13635">
    <property type="entry name" value="DUF4143"/>
    <property type="match status" value="1"/>
</dbReference>
<evidence type="ECO:0000259" key="1">
    <source>
        <dbReference type="Pfam" id="PF13173"/>
    </source>
</evidence>
<feature type="domain" description="DUF4143" evidence="2">
    <location>
        <begin position="197"/>
        <end position="345"/>
    </location>
</feature>
<name>A0A1U7NIK9_9FIRM</name>
<dbReference type="Pfam" id="PF13173">
    <property type="entry name" value="AAA_14"/>
    <property type="match status" value="1"/>
</dbReference>
<dbReference type="AlphaFoldDB" id="A0A1U7NIK9"/>
<dbReference type="PANTHER" id="PTHR33295:SF20">
    <property type="entry name" value="ATPASE"/>
    <property type="match status" value="1"/>
</dbReference>
<accession>A0A1U7NIK9</accession>
<dbReference type="InterPro" id="IPR041682">
    <property type="entry name" value="AAA_14"/>
</dbReference>
<sequence length="397" mass="46011">MIDRPDYIEKIHEFKDTKIIKILTGLRRSGKSTLLKLIQKKLINAGISKDRIIEINMELIENEPLKDYHTLNEYILERLNGSDRTYLFIDEIQEVESFEKLLSSLLLREDLDIYVTGSNSKMLSGELSTLLSGRYVEIPVYPFSYPEYLQMLQSVSSDHPASLNDWLVRGGLPYSIGFSEQAWTTYMEGIYNTVLIKDVIQRKKITDAALLESLSQYLADNISNPVTSTGIANYLTSSGKKTTSKTIDSYLEAMSDAFLVYPVCRFDLRGKKIFDRNQKYYFGDTGLRQYLIGNHLRDFGRLLENAVFLELRRRGYRVYTGRLNQEEVDFVAVKGTQIHYYQVSASILDEKTREREFRALERIQDNYPKTILSLDQFDFSQGGIQHQNLQDFFQESK</sequence>
<dbReference type="InterPro" id="IPR025420">
    <property type="entry name" value="DUF4143"/>
</dbReference>
<evidence type="ECO:0000313" key="3">
    <source>
        <dbReference type="EMBL" id="OLU42414.1"/>
    </source>
</evidence>
<dbReference type="SUPFAM" id="SSF52540">
    <property type="entry name" value="P-loop containing nucleoside triphosphate hydrolases"/>
    <property type="match status" value="1"/>
</dbReference>
<dbReference type="InterPro" id="IPR027417">
    <property type="entry name" value="P-loop_NTPase"/>
</dbReference>
<organism evidence="3 4">
    <name type="scientific">Ileibacterium valens</name>
    <dbReference type="NCBI Taxonomy" id="1862668"/>
    <lineage>
        <taxon>Bacteria</taxon>
        <taxon>Bacillati</taxon>
        <taxon>Bacillota</taxon>
        <taxon>Erysipelotrichia</taxon>
        <taxon>Erysipelotrichales</taxon>
        <taxon>Erysipelotrichaceae</taxon>
        <taxon>Ileibacterium</taxon>
    </lineage>
</organism>
<dbReference type="Proteomes" id="UP000186341">
    <property type="component" value="Unassembled WGS sequence"/>
</dbReference>
<comment type="caution">
    <text evidence="3">The sequence shown here is derived from an EMBL/GenBank/DDBJ whole genome shotgun (WGS) entry which is preliminary data.</text>
</comment>
<protein>
    <recommendedName>
        <fullName evidence="5">ATPase</fullName>
    </recommendedName>
</protein>
<evidence type="ECO:0000259" key="2">
    <source>
        <dbReference type="Pfam" id="PF13635"/>
    </source>
</evidence>
<reference evidence="3 4" key="1">
    <citation type="submission" date="2016-11" db="EMBL/GenBank/DDBJ databases">
        <title>Description of two novel members of the family Erysipelotrichaceae: Ileibacterium lipovorans gen. nov., sp. nov. and Dubosiella newyorkensis, gen. nov., sp. nov.</title>
        <authorList>
            <person name="Cox L.M."/>
            <person name="Sohn J."/>
            <person name="Tyrrell K.L."/>
            <person name="Citron D.M."/>
            <person name="Lawson P.A."/>
            <person name="Patel N.B."/>
            <person name="Iizumi T."/>
            <person name="Perez-Perez G.I."/>
            <person name="Goldstein E.J."/>
            <person name="Blaser M.J."/>
        </authorList>
    </citation>
    <scope>NUCLEOTIDE SEQUENCE [LARGE SCALE GENOMIC DNA]</scope>
    <source>
        <strain evidence="3 4">NYU-BL-A3</strain>
    </source>
</reference>
<evidence type="ECO:0000313" key="4">
    <source>
        <dbReference type="Proteomes" id="UP000186341"/>
    </source>
</evidence>